<keyword evidence="1" id="KW-0723">Serine/threonine-protein kinase</keyword>
<dbReference type="GO" id="GO:0004674">
    <property type="term" value="F:protein serine/threonine kinase activity"/>
    <property type="evidence" value="ECO:0007669"/>
    <property type="project" value="UniProtKB-KW"/>
</dbReference>
<dbReference type="SUPFAM" id="SSF56112">
    <property type="entry name" value="Protein kinase-like (PK-like)"/>
    <property type="match status" value="1"/>
</dbReference>
<dbReference type="EMBL" id="NBNE01008714">
    <property type="protein sequence ID" value="OWY99192.1"/>
    <property type="molecule type" value="Genomic_DNA"/>
</dbReference>
<keyword evidence="1" id="KW-0808">Transferase</keyword>
<keyword evidence="2" id="KW-1185">Reference proteome</keyword>
<gene>
    <name evidence="1" type="ORF">PHMEG_00029852</name>
</gene>
<evidence type="ECO:0000313" key="2">
    <source>
        <dbReference type="Proteomes" id="UP000198211"/>
    </source>
</evidence>
<dbReference type="InterPro" id="IPR011009">
    <property type="entry name" value="Kinase-like_dom_sf"/>
</dbReference>
<dbReference type="AlphaFoldDB" id="A0A225V1N7"/>
<keyword evidence="1" id="KW-0418">Kinase</keyword>
<sequence length="159" mass="17928">MVAQHLSSKTVTVATEKENRTIHREAYIWYHARHQHIAPFFGACDEGSTERSIAHRSYVEPEIEVSKGCEFLVNEQNGDKDGANRWKAPEVIGKGKPGAQSNVYSLCMCVVEAVSSDISWCGNMPHVAVKFHVTRKQFSGFYIQSFREGATLTQNYFNI</sequence>
<organism evidence="1 2">
    <name type="scientific">Phytophthora megakarya</name>
    <dbReference type="NCBI Taxonomy" id="4795"/>
    <lineage>
        <taxon>Eukaryota</taxon>
        <taxon>Sar</taxon>
        <taxon>Stramenopiles</taxon>
        <taxon>Oomycota</taxon>
        <taxon>Peronosporomycetes</taxon>
        <taxon>Peronosporales</taxon>
        <taxon>Peronosporaceae</taxon>
        <taxon>Phytophthora</taxon>
    </lineage>
</organism>
<proteinExistence type="predicted"/>
<dbReference type="Proteomes" id="UP000198211">
    <property type="component" value="Unassembled WGS sequence"/>
</dbReference>
<dbReference type="STRING" id="4795.A0A225V1N7"/>
<protein>
    <submittedName>
        <fullName evidence="1">Serine/threonine protein kinase</fullName>
    </submittedName>
</protein>
<name>A0A225V1N7_9STRA</name>
<comment type="caution">
    <text evidence="1">The sequence shown here is derived from an EMBL/GenBank/DDBJ whole genome shotgun (WGS) entry which is preliminary data.</text>
</comment>
<evidence type="ECO:0000313" key="1">
    <source>
        <dbReference type="EMBL" id="OWY99192.1"/>
    </source>
</evidence>
<accession>A0A225V1N7</accession>
<reference evidence="2" key="1">
    <citation type="submission" date="2017-03" db="EMBL/GenBank/DDBJ databases">
        <title>Phytopthora megakarya and P. palmivora, two closely related causual agents of cacao black pod achieved similar genome size and gene model numbers by different mechanisms.</title>
        <authorList>
            <person name="Ali S."/>
            <person name="Shao J."/>
            <person name="Larry D.J."/>
            <person name="Kronmiller B."/>
            <person name="Shen D."/>
            <person name="Strem M.D."/>
            <person name="Melnick R.L."/>
            <person name="Guiltinan M.J."/>
            <person name="Tyler B.M."/>
            <person name="Meinhardt L.W."/>
            <person name="Bailey B.A."/>
        </authorList>
    </citation>
    <scope>NUCLEOTIDE SEQUENCE [LARGE SCALE GENOMIC DNA]</scope>
    <source>
        <strain evidence="2">zdho120</strain>
    </source>
</reference>